<accession>A0A0E0LAH7</accession>
<dbReference type="InterPro" id="IPR003956">
    <property type="entry name" value="Transcrpt_fac_NFYB/HAP3_CS"/>
</dbReference>
<dbReference type="GO" id="GO:0046982">
    <property type="term" value="F:protein heterodimerization activity"/>
    <property type="evidence" value="ECO:0007669"/>
    <property type="project" value="InterPro"/>
</dbReference>
<name>A0A0E0LAH7_ORYPU</name>
<feature type="compositionally biased region" description="Gly residues" evidence="9">
    <location>
        <begin position="120"/>
        <end position="131"/>
    </location>
</feature>
<dbReference type="InterPro" id="IPR027113">
    <property type="entry name" value="Transc_fact_NFYB/HAP3"/>
</dbReference>
<protein>
    <recommendedName>
        <fullName evidence="10">Transcription factor CBF/NF-Y/archaeal histone domain-containing protein</fullName>
    </recommendedName>
</protein>
<keyword evidence="8" id="KW-0539">Nucleus</keyword>
<dbReference type="Gene3D" id="1.10.20.10">
    <property type="entry name" value="Histone, subunit A"/>
    <property type="match status" value="1"/>
</dbReference>
<reference evidence="11" key="2">
    <citation type="submission" date="2018-05" db="EMBL/GenBank/DDBJ databases">
        <title>OpunRS2 (Oryza punctata Reference Sequence Version 2).</title>
        <authorList>
            <person name="Zhang J."/>
            <person name="Kudrna D."/>
            <person name="Lee S."/>
            <person name="Talag J."/>
            <person name="Welchert J."/>
            <person name="Wing R.A."/>
        </authorList>
    </citation>
    <scope>NUCLEOTIDE SEQUENCE [LARGE SCALE GENOMIC DNA]</scope>
</reference>
<dbReference type="OMA" id="APMAVYY"/>
<reference evidence="11" key="1">
    <citation type="submission" date="2015-04" db="UniProtKB">
        <authorList>
            <consortium name="EnsemblPlants"/>
        </authorList>
    </citation>
    <scope>IDENTIFICATION</scope>
</reference>
<dbReference type="GO" id="GO:0009738">
    <property type="term" value="P:abscisic acid-activated signaling pathway"/>
    <property type="evidence" value="ECO:0007669"/>
    <property type="project" value="UniProtKB-KW"/>
</dbReference>
<dbReference type="PANTHER" id="PTHR11064:SF164">
    <property type="entry name" value="HAP3 SUBUNIT OF HAP COMPLEX"/>
    <property type="match status" value="1"/>
</dbReference>
<keyword evidence="4" id="KW-0805">Transcription regulation</keyword>
<keyword evidence="7" id="KW-0804">Transcription</keyword>
<evidence type="ECO:0000256" key="9">
    <source>
        <dbReference type="SAM" id="MobiDB-lite"/>
    </source>
</evidence>
<dbReference type="PANTHER" id="PTHR11064">
    <property type="entry name" value="CCAAT-BINDING TRANSCRIPTION FACTOR-RELATED"/>
    <property type="match status" value="1"/>
</dbReference>
<evidence type="ECO:0000256" key="5">
    <source>
        <dbReference type="ARBA" id="ARBA00023125"/>
    </source>
</evidence>
<dbReference type="EnsemblPlants" id="OPUNC06G10590.1">
    <property type="protein sequence ID" value="OPUNC06G10590.1"/>
    <property type="gene ID" value="OPUNC06G10590"/>
</dbReference>
<feature type="domain" description="Transcription factor CBF/NF-Y/archaeal histone" evidence="10">
    <location>
        <begin position="33"/>
        <end position="96"/>
    </location>
</feature>
<proteinExistence type="inferred from homology"/>
<comment type="subcellular location">
    <subcellularLocation>
        <location evidence="1">Nucleus</location>
    </subcellularLocation>
</comment>
<dbReference type="FunFam" id="1.10.20.10:FF:000049">
    <property type="entry name" value="Nuclear transcription factor Y subunit B-6"/>
    <property type="match status" value="1"/>
</dbReference>
<evidence type="ECO:0000256" key="4">
    <source>
        <dbReference type="ARBA" id="ARBA00023015"/>
    </source>
</evidence>
<evidence type="ECO:0000313" key="12">
    <source>
        <dbReference type="Proteomes" id="UP000026962"/>
    </source>
</evidence>
<dbReference type="GO" id="GO:0001228">
    <property type="term" value="F:DNA-binding transcription activator activity, RNA polymerase II-specific"/>
    <property type="evidence" value="ECO:0007669"/>
    <property type="project" value="InterPro"/>
</dbReference>
<dbReference type="GO" id="GO:0016602">
    <property type="term" value="C:CCAAT-binding factor complex"/>
    <property type="evidence" value="ECO:0007669"/>
    <property type="project" value="InterPro"/>
</dbReference>
<comment type="similarity">
    <text evidence="2">Belongs to the NFYB/HAP3 subunit family.</text>
</comment>
<dbReference type="eggNOG" id="KOG0869">
    <property type="taxonomic scope" value="Eukaryota"/>
</dbReference>
<dbReference type="HOGENOM" id="CLU_066247_3_1_1"/>
<dbReference type="Proteomes" id="UP000026962">
    <property type="component" value="Chromosome 6"/>
</dbReference>
<evidence type="ECO:0000256" key="2">
    <source>
        <dbReference type="ARBA" id="ARBA00009053"/>
    </source>
</evidence>
<keyword evidence="5" id="KW-0238">DNA-binding</keyword>
<dbReference type="GO" id="GO:0000978">
    <property type="term" value="F:RNA polymerase II cis-regulatory region sequence-specific DNA binding"/>
    <property type="evidence" value="ECO:0007669"/>
    <property type="project" value="TreeGrafter"/>
</dbReference>
<keyword evidence="6" id="KW-0010">Activator</keyword>
<dbReference type="CDD" id="cd22907">
    <property type="entry name" value="HFD_NFYB"/>
    <property type="match status" value="1"/>
</dbReference>
<keyword evidence="12" id="KW-1185">Reference proteome</keyword>
<dbReference type="PROSITE" id="PS00685">
    <property type="entry name" value="NFYB_HAP3"/>
    <property type="match status" value="1"/>
</dbReference>
<dbReference type="InterPro" id="IPR003958">
    <property type="entry name" value="CBFA_NFYB_domain"/>
</dbReference>
<dbReference type="SUPFAM" id="SSF47113">
    <property type="entry name" value="Histone-fold"/>
    <property type="match status" value="1"/>
</dbReference>
<dbReference type="Gramene" id="OPUNC06G10590.1">
    <property type="protein sequence ID" value="OPUNC06G10590.1"/>
    <property type="gene ID" value="OPUNC06G10590"/>
</dbReference>
<feature type="region of interest" description="Disordered" evidence="9">
    <location>
        <begin position="225"/>
        <end position="253"/>
    </location>
</feature>
<organism evidence="11">
    <name type="scientific">Oryza punctata</name>
    <name type="common">Red rice</name>
    <dbReference type="NCBI Taxonomy" id="4537"/>
    <lineage>
        <taxon>Eukaryota</taxon>
        <taxon>Viridiplantae</taxon>
        <taxon>Streptophyta</taxon>
        <taxon>Embryophyta</taxon>
        <taxon>Tracheophyta</taxon>
        <taxon>Spermatophyta</taxon>
        <taxon>Magnoliopsida</taxon>
        <taxon>Liliopsida</taxon>
        <taxon>Poales</taxon>
        <taxon>Poaceae</taxon>
        <taxon>BOP clade</taxon>
        <taxon>Oryzoideae</taxon>
        <taxon>Oryzeae</taxon>
        <taxon>Oryzinae</taxon>
        <taxon>Oryza</taxon>
    </lineage>
</organism>
<dbReference type="InterPro" id="IPR009072">
    <property type="entry name" value="Histone-fold"/>
</dbReference>
<feature type="region of interest" description="Disordered" evidence="9">
    <location>
        <begin position="120"/>
        <end position="151"/>
    </location>
</feature>
<evidence type="ECO:0000313" key="11">
    <source>
        <dbReference type="EnsemblPlants" id="OPUNC06G10590.1"/>
    </source>
</evidence>
<evidence type="ECO:0000256" key="6">
    <source>
        <dbReference type="ARBA" id="ARBA00023159"/>
    </source>
</evidence>
<dbReference type="AlphaFoldDB" id="A0A0E0LAH7"/>
<keyword evidence="3" id="KW-0938">Abscisic acid signaling pathway</keyword>
<sequence>MEPAFPNGGAAAAAPAMAAEQPATAVREQDRLMPIANVIRIMRRVLPPHAKISDDAKEVIQECVSEFISFITGEANDRCHREHRKTVTAEDLVWAMDRLGFDDYVPPLTVYLRRMREYEGGGSGGGGGGRGAATPVVRGGDRAAPPPPPEDAFRYVQVHHPVYAAPGEPVQGYYPVAISSVLPAGGAPAPHVHVGGGGGGGQHEVFGGEPAPMAVYYGGAPYGEASSRGGCSAADEGSSSSSASPAPVGPSYQ</sequence>
<evidence type="ECO:0000256" key="3">
    <source>
        <dbReference type="ARBA" id="ARBA00022682"/>
    </source>
</evidence>
<dbReference type="PRINTS" id="PR00615">
    <property type="entry name" value="CCAATSUBUNTA"/>
</dbReference>
<evidence type="ECO:0000256" key="7">
    <source>
        <dbReference type="ARBA" id="ARBA00023163"/>
    </source>
</evidence>
<evidence type="ECO:0000259" key="10">
    <source>
        <dbReference type="Pfam" id="PF00808"/>
    </source>
</evidence>
<evidence type="ECO:0000256" key="1">
    <source>
        <dbReference type="ARBA" id="ARBA00004123"/>
    </source>
</evidence>
<feature type="compositionally biased region" description="Low complexity" evidence="9">
    <location>
        <begin position="229"/>
        <end position="253"/>
    </location>
</feature>
<dbReference type="STRING" id="4537.A0A0E0LAH7"/>
<evidence type="ECO:0000256" key="8">
    <source>
        <dbReference type="ARBA" id="ARBA00023242"/>
    </source>
</evidence>
<dbReference type="Pfam" id="PF00808">
    <property type="entry name" value="CBFD_NFYB_HMF"/>
    <property type="match status" value="1"/>
</dbReference>